<reference evidence="12 13" key="1">
    <citation type="journal article" date="2011" name="J. Gen. Appl. Microbiol.">
        <title>Draft genome sequencing of the enigmatic basidiomycete Mixia osmundae.</title>
        <authorList>
            <person name="Nishida H."/>
            <person name="Nagatsuka Y."/>
            <person name="Sugiyama J."/>
        </authorList>
    </citation>
    <scope>NUCLEOTIDE SEQUENCE [LARGE SCALE GENOMIC DNA]</scope>
    <source>
        <strain evidence="13">CBS 9802 / IAM 14324 / JCM 22182 / KY 12970</strain>
    </source>
</reference>
<evidence type="ECO:0000256" key="9">
    <source>
        <dbReference type="PROSITE-ProRule" id="PRU10141"/>
    </source>
</evidence>
<dbReference type="GO" id="GO:0005773">
    <property type="term" value="C:vacuole"/>
    <property type="evidence" value="ECO:0007669"/>
    <property type="project" value="GOC"/>
</dbReference>
<dbReference type="SUPFAM" id="SSF56112">
    <property type="entry name" value="Protein kinase-like (PK-like)"/>
    <property type="match status" value="1"/>
</dbReference>
<evidence type="ECO:0000256" key="4">
    <source>
        <dbReference type="ARBA" id="ARBA00022741"/>
    </source>
</evidence>
<dbReference type="SMART" id="SM00220">
    <property type="entry name" value="S_TKc"/>
    <property type="match status" value="1"/>
</dbReference>
<evidence type="ECO:0000256" key="2">
    <source>
        <dbReference type="ARBA" id="ARBA00022527"/>
    </source>
</evidence>
<feature type="region of interest" description="Disordered" evidence="10">
    <location>
        <begin position="153"/>
        <end position="196"/>
    </location>
</feature>
<dbReference type="Pfam" id="PF00069">
    <property type="entry name" value="Pkinase"/>
    <property type="match status" value="2"/>
</dbReference>
<feature type="region of interest" description="Disordered" evidence="10">
    <location>
        <begin position="210"/>
        <end position="258"/>
    </location>
</feature>
<protein>
    <recommendedName>
        <fullName evidence="1">non-specific serine/threonine protein kinase</fullName>
        <ecNumber evidence="1">2.7.11.1</ecNumber>
    </recommendedName>
</protein>
<feature type="domain" description="Protein kinase" evidence="11">
    <location>
        <begin position="27"/>
        <end position="414"/>
    </location>
</feature>
<feature type="binding site" evidence="9">
    <location>
        <position position="56"/>
    </location>
    <ligand>
        <name>ATP</name>
        <dbReference type="ChEBI" id="CHEBI:30616"/>
    </ligand>
</feature>
<feature type="compositionally biased region" description="Polar residues" evidence="10">
    <location>
        <begin position="153"/>
        <end position="164"/>
    </location>
</feature>
<keyword evidence="5" id="KW-0418">Kinase</keyword>
<dbReference type="GO" id="GO:0005794">
    <property type="term" value="C:Golgi apparatus"/>
    <property type="evidence" value="ECO:0007669"/>
    <property type="project" value="TreeGrafter"/>
</dbReference>
<keyword evidence="3" id="KW-0808">Transferase</keyword>
<sequence length="421" mass="46266">MDFVQQLLACTALCAPSKDVKLNGRTFKIVRLLGEGGFAFVYLAEDTSSGRQFALKKIRCQSSEGYRIAMKEVEAYKRFRHPYCIRCLDSCVIQDEEGQVIYLFLPFYKRGNLQDAINDHVTSGSRFGEREMLRLFLKTCEAVRAMHTYVPGSSGTAQLAQDESTYPPPQQRVSRMRVPSAHSLEETLDGGEDDEQDAPLIRTSEMSGGILESNNAPEASTSAVAQLSDQGDTLGSLDPKPAPNLNSTGAKQRGKMTPWAHRDIKPANIMVTDDGQDAILMDFGSAAPARVEVPSRSVALTQQDLAAEQCSMPFRAPELFDVKTGQDLDQKVDIWSLGCTLFALAFHHSPFETEQEQQGGSIAMAVLNGQYKFPSGSGDKYSQPLKDLISSMLIVDPESRPDIHQVITSTKAALARNEQVS</sequence>
<evidence type="ECO:0000256" key="6">
    <source>
        <dbReference type="ARBA" id="ARBA00022840"/>
    </source>
</evidence>
<dbReference type="GO" id="GO:0004674">
    <property type="term" value="F:protein serine/threonine kinase activity"/>
    <property type="evidence" value="ECO:0007669"/>
    <property type="project" value="UniProtKB-KW"/>
</dbReference>
<evidence type="ECO:0000256" key="8">
    <source>
        <dbReference type="ARBA" id="ARBA00048679"/>
    </source>
</evidence>
<dbReference type="InterPro" id="IPR052239">
    <property type="entry name" value="Ser/Thr-specific_kinases"/>
</dbReference>
<dbReference type="EC" id="2.7.11.1" evidence="1"/>
<dbReference type="Proteomes" id="UP000009131">
    <property type="component" value="Unassembled WGS sequence"/>
</dbReference>
<dbReference type="Gene3D" id="1.10.510.10">
    <property type="entry name" value="Transferase(Phosphotransferase) domain 1"/>
    <property type="match status" value="2"/>
</dbReference>
<dbReference type="FunCoup" id="G7DU10">
    <property type="interactions" value="358"/>
</dbReference>
<dbReference type="PANTHER" id="PTHR45998:SF2">
    <property type="entry name" value="SERINE_THREONINE-PROTEIN KINASE 16"/>
    <property type="match status" value="1"/>
</dbReference>
<comment type="caution">
    <text evidence="12">The sequence shown here is derived from an EMBL/GenBank/DDBJ whole genome shotgun (WGS) entry which is preliminary data.</text>
</comment>
<name>G7DU10_MIXOS</name>
<dbReference type="OrthoDB" id="248923at2759"/>
<comment type="catalytic activity">
    <reaction evidence="8">
        <text>L-seryl-[protein] + ATP = O-phospho-L-seryl-[protein] + ADP + H(+)</text>
        <dbReference type="Rhea" id="RHEA:17989"/>
        <dbReference type="Rhea" id="RHEA-COMP:9863"/>
        <dbReference type="Rhea" id="RHEA-COMP:11604"/>
        <dbReference type="ChEBI" id="CHEBI:15378"/>
        <dbReference type="ChEBI" id="CHEBI:29999"/>
        <dbReference type="ChEBI" id="CHEBI:30616"/>
        <dbReference type="ChEBI" id="CHEBI:83421"/>
        <dbReference type="ChEBI" id="CHEBI:456216"/>
        <dbReference type="EC" id="2.7.11.1"/>
    </reaction>
</comment>
<gene>
    <name evidence="12" type="primary">Mo00717</name>
    <name evidence="12" type="ORF">E5Q_00717</name>
</gene>
<feature type="compositionally biased region" description="Acidic residues" evidence="10">
    <location>
        <begin position="186"/>
        <end position="196"/>
    </location>
</feature>
<dbReference type="InterPro" id="IPR000719">
    <property type="entry name" value="Prot_kinase_dom"/>
</dbReference>
<keyword evidence="13" id="KW-1185">Reference proteome</keyword>
<dbReference type="RefSeq" id="XP_014570338.1">
    <property type="nucleotide sequence ID" value="XM_014714852.1"/>
</dbReference>
<reference evidence="12 13" key="2">
    <citation type="journal article" date="2012" name="Open Biol.">
        <title>Characteristics of nucleosomes and linker DNA regions on the genome of the basidiomycete Mixia osmundae revealed by mono- and dinucleosome mapping.</title>
        <authorList>
            <person name="Nishida H."/>
            <person name="Kondo S."/>
            <person name="Matsumoto T."/>
            <person name="Suzuki Y."/>
            <person name="Yoshikawa H."/>
            <person name="Taylor T.D."/>
            <person name="Sugiyama J."/>
        </authorList>
    </citation>
    <scope>NUCLEOTIDE SEQUENCE [LARGE SCALE GENOMIC DNA]</scope>
    <source>
        <strain evidence="13">CBS 9802 / IAM 14324 / JCM 22182 / KY 12970</strain>
    </source>
</reference>
<dbReference type="PANTHER" id="PTHR45998">
    <property type="entry name" value="SERINE/THREONINE-PROTEIN KINASE 16"/>
    <property type="match status" value="1"/>
</dbReference>
<dbReference type="OMA" id="AMHQYKV"/>
<dbReference type="eggNOG" id="KOG2345">
    <property type="taxonomic scope" value="Eukaryota"/>
</dbReference>
<organism evidence="12 13">
    <name type="scientific">Mixia osmundae (strain CBS 9802 / IAM 14324 / JCM 22182 / KY 12970)</name>
    <dbReference type="NCBI Taxonomy" id="764103"/>
    <lineage>
        <taxon>Eukaryota</taxon>
        <taxon>Fungi</taxon>
        <taxon>Dikarya</taxon>
        <taxon>Basidiomycota</taxon>
        <taxon>Pucciniomycotina</taxon>
        <taxon>Mixiomycetes</taxon>
        <taxon>Mixiales</taxon>
        <taxon>Mixiaceae</taxon>
        <taxon>Mixia</taxon>
    </lineage>
</organism>
<dbReference type="AlphaFoldDB" id="G7DU10"/>
<dbReference type="STRING" id="764103.G7DU10"/>
<accession>G7DU10</accession>
<evidence type="ECO:0000256" key="7">
    <source>
        <dbReference type="ARBA" id="ARBA00047899"/>
    </source>
</evidence>
<comment type="catalytic activity">
    <reaction evidence="7">
        <text>L-threonyl-[protein] + ATP = O-phospho-L-threonyl-[protein] + ADP + H(+)</text>
        <dbReference type="Rhea" id="RHEA:46608"/>
        <dbReference type="Rhea" id="RHEA-COMP:11060"/>
        <dbReference type="Rhea" id="RHEA-COMP:11605"/>
        <dbReference type="ChEBI" id="CHEBI:15378"/>
        <dbReference type="ChEBI" id="CHEBI:30013"/>
        <dbReference type="ChEBI" id="CHEBI:30616"/>
        <dbReference type="ChEBI" id="CHEBI:61977"/>
        <dbReference type="ChEBI" id="CHEBI:456216"/>
        <dbReference type="EC" id="2.7.11.1"/>
    </reaction>
</comment>
<evidence type="ECO:0000256" key="5">
    <source>
        <dbReference type="ARBA" id="ARBA00022777"/>
    </source>
</evidence>
<dbReference type="InterPro" id="IPR011009">
    <property type="entry name" value="Kinase-like_dom_sf"/>
</dbReference>
<dbReference type="InParanoid" id="G7DU10"/>
<keyword evidence="4 9" id="KW-0547">Nucleotide-binding</keyword>
<dbReference type="GO" id="GO:0032889">
    <property type="term" value="P:regulation of vacuole fusion, non-autophagic"/>
    <property type="evidence" value="ECO:0007669"/>
    <property type="project" value="TreeGrafter"/>
</dbReference>
<dbReference type="EMBL" id="BABT02000026">
    <property type="protein sequence ID" value="GAA94070.1"/>
    <property type="molecule type" value="Genomic_DNA"/>
</dbReference>
<keyword evidence="2" id="KW-0723">Serine/threonine-protein kinase</keyword>
<dbReference type="GO" id="GO:0005524">
    <property type="term" value="F:ATP binding"/>
    <property type="evidence" value="ECO:0007669"/>
    <property type="project" value="UniProtKB-UniRule"/>
</dbReference>
<proteinExistence type="predicted"/>
<feature type="compositionally biased region" description="Polar residues" evidence="10">
    <location>
        <begin position="212"/>
        <end position="233"/>
    </location>
</feature>
<evidence type="ECO:0000256" key="3">
    <source>
        <dbReference type="ARBA" id="ARBA00022679"/>
    </source>
</evidence>
<keyword evidence="6 9" id="KW-0067">ATP-binding</keyword>
<evidence type="ECO:0000259" key="11">
    <source>
        <dbReference type="PROSITE" id="PS50011"/>
    </source>
</evidence>
<dbReference type="InterPro" id="IPR017441">
    <property type="entry name" value="Protein_kinase_ATP_BS"/>
</dbReference>
<dbReference type="PROSITE" id="PS50011">
    <property type="entry name" value="PROTEIN_KINASE_DOM"/>
    <property type="match status" value="1"/>
</dbReference>
<dbReference type="HOGENOM" id="CLU_000288_109_1_1"/>
<evidence type="ECO:0000256" key="10">
    <source>
        <dbReference type="SAM" id="MobiDB-lite"/>
    </source>
</evidence>
<dbReference type="PROSITE" id="PS00107">
    <property type="entry name" value="PROTEIN_KINASE_ATP"/>
    <property type="match status" value="1"/>
</dbReference>
<evidence type="ECO:0000313" key="12">
    <source>
        <dbReference type="EMBL" id="GAA94070.1"/>
    </source>
</evidence>
<evidence type="ECO:0000256" key="1">
    <source>
        <dbReference type="ARBA" id="ARBA00012513"/>
    </source>
</evidence>
<evidence type="ECO:0000313" key="13">
    <source>
        <dbReference type="Proteomes" id="UP000009131"/>
    </source>
</evidence>
<dbReference type="GO" id="GO:0006624">
    <property type="term" value="P:vacuolar protein processing"/>
    <property type="evidence" value="ECO:0007669"/>
    <property type="project" value="TreeGrafter"/>
</dbReference>